<name>A0ABU6KJV6_9BACI</name>
<evidence type="ECO:0000313" key="2">
    <source>
        <dbReference type="Proteomes" id="UP001335737"/>
    </source>
</evidence>
<proteinExistence type="predicted"/>
<accession>A0ABU6KJV6</accession>
<dbReference type="EMBL" id="JARZFX010000011">
    <property type="protein sequence ID" value="MEC5425139.1"/>
    <property type="molecule type" value="Genomic_DNA"/>
</dbReference>
<comment type="caution">
    <text evidence="1">The sequence shown here is derived from an EMBL/GenBank/DDBJ whole genome shotgun (WGS) entry which is preliminary data.</text>
</comment>
<gene>
    <name evidence="1" type="ORF">QGM71_16760</name>
</gene>
<keyword evidence="2" id="KW-1185">Reference proteome</keyword>
<dbReference type="RefSeq" id="WP_327608696.1">
    <property type="nucleotide sequence ID" value="NZ_JARZFX010000011.1"/>
</dbReference>
<sequence length="171" mass="19171">MVNASLLYPHNGEMGENMPGTKIVITIALLYLLSGCGPDTTSDSTGVENQDIEFTTISTNSSIDQSVSNKAKESLSSNDALTSVNAVNTDKDLLIAVEVHHNQRFRLAKLRKELTKQMEKEFPKKKVELSTDQKIVLELEQLEYEIQSEAMSKKKLEKKTKRIIKLSKEQT</sequence>
<protein>
    <recommendedName>
        <fullName evidence="3">Sporulation lipoprotein YhcN/YlaJ (Spore_YhcN_YlaJ)</fullName>
    </recommendedName>
</protein>
<evidence type="ECO:0008006" key="3">
    <source>
        <dbReference type="Google" id="ProtNLM"/>
    </source>
</evidence>
<evidence type="ECO:0000313" key="1">
    <source>
        <dbReference type="EMBL" id="MEC5425139.1"/>
    </source>
</evidence>
<dbReference type="InterPro" id="IPR019076">
    <property type="entry name" value="Spore_lipoprot_YhcN/YlaJ-like"/>
</dbReference>
<reference evidence="1 2" key="1">
    <citation type="journal article" date="2024" name="Int. J. Syst. Evol. Microbiol.">
        <title>Virgibacillus tibetensis sp. nov., isolated from salt lake on the Tibetan Plateau of China.</title>
        <authorList>
            <person name="Phurbu D."/>
            <person name="Liu Z.-X."/>
            <person name="Wang R."/>
            <person name="Zheng Y.-Y."/>
            <person name="Liu H.-C."/>
            <person name="Zhou Y.-G."/>
            <person name="Yu Y.-J."/>
            <person name="Li A.-H."/>
        </authorList>
    </citation>
    <scope>NUCLEOTIDE SEQUENCE [LARGE SCALE GENOMIC DNA]</scope>
    <source>
        <strain evidence="1 2">C22-A2</strain>
    </source>
</reference>
<organism evidence="1 2">
    <name type="scientific">Virgibacillus tibetensis</name>
    <dbReference type="NCBI Taxonomy" id="3042313"/>
    <lineage>
        <taxon>Bacteria</taxon>
        <taxon>Bacillati</taxon>
        <taxon>Bacillota</taxon>
        <taxon>Bacilli</taxon>
        <taxon>Bacillales</taxon>
        <taxon>Bacillaceae</taxon>
        <taxon>Virgibacillus</taxon>
    </lineage>
</organism>
<dbReference type="Proteomes" id="UP001335737">
    <property type="component" value="Unassembled WGS sequence"/>
</dbReference>
<dbReference type="Pfam" id="PF09580">
    <property type="entry name" value="Spore_YhcN_YlaJ"/>
    <property type="match status" value="1"/>
</dbReference>